<accession>A0A6M4IWM9</accession>
<evidence type="ECO:0000313" key="7">
    <source>
        <dbReference type="EMBL" id="QJR37302.1"/>
    </source>
</evidence>
<proteinExistence type="predicted"/>
<evidence type="ECO:0000259" key="6">
    <source>
        <dbReference type="PROSITE" id="PS50011"/>
    </source>
</evidence>
<dbReference type="InterPro" id="IPR011009">
    <property type="entry name" value="Kinase-like_dom_sf"/>
</dbReference>
<dbReference type="CDD" id="cd14014">
    <property type="entry name" value="STKc_PknB_like"/>
    <property type="match status" value="1"/>
</dbReference>
<dbReference type="SUPFAM" id="SSF48452">
    <property type="entry name" value="TPR-like"/>
    <property type="match status" value="2"/>
</dbReference>
<keyword evidence="3 7" id="KW-0418">Kinase</keyword>
<sequence length="844" mass="91911">MANVPLTPERLARMQECFERALELEDSALAAYLRDLQTEDADLAMRLRGLLDAHAQTGSGFESPVSLEFPEDEGVDSWIGRTVGVYEITRRIGVGGMGAVYAAARNDDQFRKRVAIKLLRAQTVSESAVRRFRRERQILATLEHPHIAALLDGGVTGDGHPFFAMEYVEGEPLTTYCDTRALSITERLELFRQVCSAVQFAHQSLVVHRDLKPANILVNADGQVKLLDFGIASLLPSALDGAEEETLTRAGARALTPGYASPEQLLGLPIGTRSDVYSLGVVLYELLCGKRPFQSRSGDAVPARPSGAITAERLTQLSERSSDRARMRVAGDLDAIVLKALRTEPERRYGSAEELSADINNHLTGRPVSARPDSMGYRVGKFVRRRRAESVAVALTLVSIVGGSVVAIRQERAANRERVRAEAEGKRAAEVTAFLTTMLGAANPGAFGRDVKVREVLDSASISANALARQPALESEIRMIIGGTYLALGEFPLAEAQYRLAVHAQQRRGSAGGRGEALALSQLSMAKEFQGQFAAADTLLRAADTLFTRHGFVDDEQRISHLDARARILSSIGDTKGAEPIFIEALALQRRQVPANDSSIAASYTNLAVVQSDLGNNRSAETLMVAAVAAARRAYGTSHPHVAAILSPLASIQERAGLPARAESTYRETIAMRRALLGDDHPDLAWTMHNFADFLMTKERYAESVAWSRQVLAMRGKSMKDEHPLIPASMSVLGRSLDGLDSLDAGERWLRESLAIRKSVYPPGHFLIASSEGQVGAHLALRGRYASAESMLLKSEQQLVAARGDGAPIVVDARTRLVKLYQRWGKPDSVRVWQERMARSAKGS</sequence>
<dbReference type="GO" id="GO:0004674">
    <property type="term" value="F:protein serine/threonine kinase activity"/>
    <property type="evidence" value="ECO:0007669"/>
    <property type="project" value="UniProtKB-KW"/>
</dbReference>
<reference evidence="7 8" key="1">
    <citation type="submission" date="2020-05" db="EMBL/GenBank/DDBJ databases">
        <title>Complete genome sequence of Gemmatimonas greenlandica TET16.</title>
        <authorList>
            <person name="Zeng Y."/>
        </authorList>
    </citation>
    <scope>NUCLEOTIDE SEQUENCE [LARGE SCALE GENOMIC DNA]</scope>
    <source>
        <strain evidence="7 8">TET16</strain>
    </source>
</reference>
<dbReference type="Pfam" id="PF13374">
    <property type="entry name" value="TPR_10"/>
    <property type="match status" value="2"/>
</dbReference>
<gene>
    <name evidence="7" type="ORF">HKW67_18195</name>
</gene>
<dbReference type="KEGG" id="ggr:HKW67_18195"/>
<dbReference type="InterPro" id="IPR008271">
    <property type="entry name" value="Ser/Thr_kinase_AS"/>
</dbReference>
<dbReference type="PROSITE" id="PS50011">
    <property type="entry name" value="PROTEIN_KINASE_DOM"/>
    <property type="match status" value="1"/>
</dbReference>
<dbReference type="Gene3D" id="1.25.40.10">
    <property type="entry name" value="Tetratricopeptide repeat domain"/>
    <property type="match status" value="2"/>
</dbReference>
<evidence type="ECO:0000256" key="2">
    <source>
        <dbReference type="ARBA" id="ARBA00022741"/>
    </source>
</evidence>
<dbReference type="PANTHER" id="PTHR43289">
    <property type="entry name" value="MITOGEN-ACTIVATED PROTEIN KINASE KINASE KINASE 20-RELATED"/>
    <property type="match status" value="1"/>
</dbReference>
<dbReference type="PROSITE" id="PS00107">
    <property type="entry name" value="PROTEIN_KINASE_ATP"/>
    <property type="match status" value="1"/>
</dbReference>
<evidence type="ECO:0000256" key="4">
    <source>
        <dbReference type="ARBA" id="ARBA00022840"/>
    </source>
</evidence>
<dbReference type="SMART" id="SM00220">
    <property type="entry name" value="S_TKc"/>
    <property type="match status" value="1"/>
</dbReference>
<evidence type="ECO:0000313" key="8">
    <source>
        <dbReference type="Proteomes" id="UP000500938"/>
    </source>
</evidence>
<dbReference type="Gene3D" id="3.30.200.20">
    <property type="entry name" value="Phosphorylase Kinase, domain 1"/>
    <property type="match status" value="1"/>
</dbReference>
<protein>
    <submittedName>
        <fullName evidence="7">Serine/threonine protein kinase</fullName>
    </submittedName>
</protein>
<dbReference type="SUPFAM" id="SSF56112">
    <property type="entry name" value="Protein kinase-like (PK-like)"/>
    <property type="match status" value="1"/>
</dbReference>
<keyword evidence="4 5" id="KW-0067">ATP-binding</keyword>
<dbReference type="InterPro" id="IPR000719">
    <property type="entry name" value="Prot_kinase_dom"/>
</dbReference>
<organism evidence="7 8">
    <name type="scientific">Gemmatimonas groenlandica</name>
    <dbReference type="NCBI Taxonomy" id="2732249"/>
    <lineage>
        <taxon>Bacteria</taxon>
        <taxon>Pseudomonadati</taxon>
        <taxon>Gemmatimonadota</taxon>
        <taxon>Gemmatimonadia</taxon>
        <taxon>Gemmatimonadales</taxon>
        <taxon>Gemmatimonadaceae</taxon>
        <taxon>Gemmatimonas</taxon>
    </lineage>
</organism>
<dbReference type="InterPro" id="IPR017441">
    <property type="entry name" value="Protein_kinase_ATP_BS"/>
</dbReference>
<feature type="domain" description="Protein kinase" evidence="6">
    <location>
        <begin position="86"/>
        <end position="363"/>
    </location>
</feature>
<name>A0A6M4IWM9_9BACT</name>
<dbReference type="AlphaFoldDB" id="A0A6M4IWM9"/>
<dbReference type="Gene3D" id="1.10.510.10">
    <property type="entry name" value="Transferase(Phosphotransferase) domain 1"/>
    <property type="match status" value="1"/>
</dbReference>
<dbReference type="PROSITE" id="PS00108">
    <property type="entry name" value="PROTEIN_KINASE_ST"/>
    <property type="match status" value="1"/>
</dbReference>
<keyword evidence="1" id="KW-0808">Transferase</keyword>
<dbReference type="InterPro" id="IPR011990">
    <property type="entry name" value="TPR-like_helical_dom_sf"/>
</dbReference>
<evidence type="ECO:0000256" key="5">
    <source>
        <dbReference type="PROSITE-ProRule" id="PRU10141"/>
    </source>
</evidence>
<evidence type="ECO:0000256" key="3">
    <source>
        <dbReference type="ARBA" id="ARBA00022777"/>
    </source>
</evidence>
<dbReference type="RefSeq" id="WP_171226736.1">
    <property type="nucleotide sequence ID" value="NZ_CP053085.1"/>
</dbReference>
<dbReference type="Pfam" id="PF00069">
    <property type="entry name" value="Pkinase"/>
    <property type="match status" value="1"/>
</dbReference>
<dbReference type="Pfam" id="PF13424">
    <property type="entry name" value="TPR_12"/>
    <property type="match status" value="1"/>
</dbReference>
<dbReference type="PANTHER" id="PTHR43289:SF34">
    <property type="entry name" value="SERINE_THREONINE-PROTEIN KINASE YBDM-RELATED"/>
    <property type="match status" value="1"/>
</dbReference>
<evidence type="ECO:0000256" key="1">
    <source>
        <dbReference type="ARBA" id="ARBA00022679"/>
    </source>
</evidence>
<dbReference type="GO" id="GO:0005524">
    <property type="term" value="F:ATP binding"/>
    <property type="evidence" value="ECO:0007669"/>
    <property type="project" value="UniProtKB-UniRule"/>
</dbReference>
<keyword evidence="7" id="KW-0723">Serine/threonine-protein kinase</keyword>
<keyword evidence="2 5" id="KW-0547">Nucleotide-binding</keyword>
<dbReference type="EMBL" id="CP053085">
    <property type="protein sequence ID" value="QJR37302.1"/>
    <property type="molecule type" value="Genomic_DNA"/>
</dbReference>
<dbReference type="Proteomes" id="UP000500938">
    <property type="component" value="Chromosome"/>
</dbReference>
<feature type="binding site" evidence="5">
    <location>
        <position position="117"/>
    </location>
    <ligand>
        <name>ATP</name>
        <dbReference type="ChEBI" id="CHEBI:30616"/>
    </ligand>
</feature>
<keyword evidence="8" id="KW-1185">Reference proteome</keyword>